<dbReference type="GO" id="GO:0032259">
    <property type="term" value="P:methylation"/>
    <property type="evidence" value="ECO:0007669"/>
    <property type="project" value="UniProtKB-KW"/>
</dbReference>
<evidence type="ECO:0000259" key="1">
    <source>
        <dbReference type="Pfam" id="PF06983"/>
    </source>
</evidence>
<dbReference type="PIRSF" id="PIRSF021700">
    <property type="entry name" value="3_dmu_93_MTrfase"/>
    <property type="match status" value="1"/>
</dbReference>
<gene>
    <name evidence="2" type="ORF">VFPBJ_11005</name>
</gene>
<dbReference type="Proteomes" id="UP000078240">
    <property type="component" value="Unassembled WGS sequence"/>
</dbReference>
<dbReference type="SUPFAM" id="SSF54593">
    <property type="entry name" value="Glyoxalase/Bleomycin resistance protein/Dihydroxybiphenyl dioxygenase"/>
    <property type="match status" value="1"/>
</dbReference>
<reference evidence="2 3" key="1">
    <citation type="submission" date="2016-01" db="EMBL/GenBank/DDBJ databases">
        <title>Biosynthesis of antibiotic leucinostatins and their inhibition on Phytophthora in bio-control Purpureocillium lilacinum.</title>
        <authorList>
            <person name="Wang G."/>
            <person name="Liu Z."/>
            <person name="Lin R."/>
            <person name="Li E."/>
            <person name="Mao Z."/>
            <person name="Ling J."/>
            <person name="Yin W."/>
            <person name="Xie B."/>
        </authorList>
    </citation>
    <scope>NUCLEOTIDE SEQUENCE [LARGE SCALE GENOMIC DNA]</scope>
    <source>
        <strain evidence="2">PLBJ-1</strain>
    </source>
</reference>
<keyword evidence="2" id="KW-0489">Methyltransferase</keyword>
<organism evidence="2 3">
    <name type="scientific">Purpureocillium lilacinum</name>
    <name type="common">Paecilomyces lilacinus</name>
    <dbReference type="NCBI Taxonomy" id="33203"/>
    <lineage>
        <taxon>Eukaryota</taxon>
        <taxon>Fungi</taxon>
        <taxon>Dikarya</taxon>
        <taxon>Ascomycota</taxon>
        <taxon>Pezizomycotina</taxon>
        <taxon>Sordariomycetes</taxon>
        <taxon>Hypocreomycetidae</taxon>
        <taxon>Hypocreales</taxon>
        <taxon>Ophiocordycipitaceae</taxon>
        <taxon>Purpureocillium</taxon>
    </lineage>
</organism>
<sequence>MSLGITTCLWFDTQAEEAANFYVSVWAPNSRIVTTQYYSKAGQDTHGREPGSVLVVEFELGGRRFVALNGGPSKWTFNESVSFQVDCADQAEVDHYWAKLSADPAREQCSWLADKYGVSWQIVPKRMKEMLGAEDRAAADRAMVAMMGMKKLDVAVLEKAFSGE</sequence>
<name>A0A179FQB0_PURLI</name>
<accession>A0A179FQB0</accession>
<dbReference type="Pfam" id="PF06983">
    <property type="entry name" value="3-dmu-9_3-mt"/>
    <property type="match status" value="1"/>
</dbReference>
<dbReference type="EMBL" id="LSBH01000012">
    <property type="protein sequence ID" value="OAQ67410.1"/>
    <property type="molecule type" value="Genomic_DNA"/>
</dbReference>
<dbReference type="InterPro" id="IPR029068">
    <property type="entry name" value="Glyas_Bleomycin-R_OHBP_Dase"/>
</dbReference>
<comment type="caution">
    <text evidence="2">The sequence shown here is derived from an EMBL/GenBank/DDBJ whole genome shotgun (WGS) entry which is preliminary data.</text>
</comment>
<dbReference type="PANTHER" id="PTHR33990">
    <property type="entry name" value="PROTEIN YJDN-RELATED"/>
    <property type="match status" value="1"/>
</dbReference>
<dbReference type="CDD" id="cd06588">
    <property type="entry name" value="PhnB_like"/>
    <property type="match status" value="1"/>
</dbReference>
<keyword evidence="2" id="KW-0808">Transferase</keyword>
<evidence type="ECO:0000313" key="3">
    <source>
        <dbReference type="Proteomes" id="UP000078240"/>
    </source>
</evidence>
<protein>
    <submittedName>
        <fullName evidence="2">3-demethylubiquinone-9 3-methyltransferase</fullName>
    </submittedName>
</protein>
<dbReference type="InterPro" id="IPR028973">
    <property type="entry name" value="PhnB-like"/>
</dbReference>
<dbReference type="PANTHER" id="PTHR33990:SF2">
    <property type="entry name" value="PHNB-LIKE DOMAIN-CONTAINING PROTEIN"/>
    <property type="match status" value="1"/>
</dbReference>
<evidence type="ECO:0000313" key="2">
    <source>
        <dbReference type="EMBL" id="OAQ67410.1"/>
    </source>
</evidence>
<dbReference type="InterPro" id="IPR009725">
    <property type="entry name" value="3_dmu_93_MTrfase"/>
</dbReference>
<keyword evidence="2" id="KW-0830">Ubiquinone</keyword>
<feature type="domain" description="PhnB-like" evidence="1">
    <location>
        <begin position="5"/>
        <end position="123"/>
    </location>
</feature>
<dbReference type="Gene3D" id="3.10.180.10">
    <property type="entry name" value="2,3-Dihydroxybiphenyl 1,2-Dioxygenase, domain 1"/>
    <property type="match status" value="1"/>
</dbReference>
<proteinExistence type="predicted"/>
<dbReference type="GO" id="GO:0008168">
    <property type="term" value="F:methyltransferase activity"/>
    <property type="evidence" value="ECO:0007669"/>
    <property type="project" value="UniProtKB-KW"/>
</dbReference>
<dbReference type="AlphaFoldDB" id="A0A179FQB0"/>